<feature type="binding site" evidence="4">
    <location>
        <position position="416"/>
    </location>
    <ligand>
        <name>FAD</name>
        <dbReference type="ChEBI" id="CHEBI:57692"/>
    </ligand>
</feature>
<dbReference type="Gene3D" id="1.10.405.10">
    <property type="entry name" value="Guanine Nucleotide Dissociation Inhibitor, domain 1"/>
    <property type="match status" value="1"/>
</dbReference>
<dbReference type="RefSeq" id="WP_100455529.1">
    <property type="nucleotide sequence ID" value="NZ_UHID01000005.1"/>
</dbReference>
<dbReference type="InterPro" id="IPR050703">
    <property type="entry name" value="Flavin_MAO"/>
</dbReference>
<dbReference type="EC" id="1.4.3.4" evidence="6"/>
<feature type="binding site" evidence="4">
    <location>
        <position position="333"/>
    </location>
    <ligand>
        <name>substrate</name>
    </ligand>
</feature>
<dbReference type="SUPFAM" id="SSF51905">
    <property type="entry name" value="FAD/NAD(P)-binding domain"/>
    <property type="match status" value="1"/>
</dbReference>
<name>A0A380NAA2_STRGR</name>
<gene>
    <name evidence="6" type="primary">puo_1</name>
    <name evidence="6" type="ORF">NCTC7807_02048</name>
</gene>
<dbReference type="PANTHER" id="PTHR43563:SF1">
    <property type="entry name" value="AMINE OXIDASE [FLAVIN-CONTAINING] B"/>
    <property type="match status" value="1"/>
</dbReference>
<proteinExistence type="inferred from homology"/>
<dbReference type="PRINTS" id="PR00757">
    <property type="entry name" value="AMINEOXDASEF"/>
</dbReference>
<dbReference type="EC" id="1.4.3.10" evidence="6"/>
<evidence type="ECO:0000256" key="2">
    <source>
        <dbReference type="ARBA" id="ARBA00005995"/>
    </source>
</evidence>
<dbReference type="EMBL" id="UHID01000005">
    <property type="protein sequence ID" value="SUP35671.1"/>
    <property type="molecule type" value="Genomic_DNA"/>
</dbReference>
<evidence type="ECO:0000313" key="6">
    <source>
        <dbReference type="EMBL" id="SUP35671.1"/>
    </source>
</evidence>
<dbReference type="Proteomes" id="UP000254150">
    <property type="component" value="Unassembled WGS sequence"/>
</dbReference>
<feature type="binding site" evidence="4">
    <location>
        <position position="228"/>
    </location>
    <ligand>
        <name>FAD</name>
        <dbReference type="ChEBI" id="CHEBI:57692"/>
    </ligand>
</feature>
<dbReference type="PANTHER" id="PTHR43563">
    <property type="entry name" value="AMINE OXIDASE"/>
    <property type="match status" value="1"/>
</dbReference>
<organism evidence="6 7">
    <name type="scientific">Streptomyces griseus</name>
    <dbReference type="NCBI Taxonomy" id="1911"/>
    <lineage>
        <taxon>Bacteria</taxon>
        <taxon>Bacillati</taxon>
        <taxon>Actinomycetota</taxon>
        <taxon>Actinomycetes</taxon>
        <taxon>Kitasatosporales</taxon>
        <taxon>Streptomycetaceae</taxon>
        <taxon>Streptomyces</taxon>
    </lineage>
</organism>
<comment type="similarity">
    <text evidence="2">Belongs to the flavin monoamine oxidase family.</text>
</comment>
<evidence type="ECO:0000256" key="3">
    <source>
        <dbReference type="ARBA" id="ARBA00023002"/>
    </source>
</evidence>
<dbReference type="InterPro" id="IPR036188">
    <property type="entry name" value="FAD/NAD-bd_sf"/>
</dbReference>
<dbReference type="Gene3D" id="3.50.50.60">
    <property type="entry name" value="FAD/NAD(P)-binding domain"/>
    <property type="match status" value="1"/>
</dbReference>
<evidence type="ECO:0000256" key="4">
    <source>
        <dbReference type="PIRSR" id="PIRSR601613-1"/>
    </source>
</evidence>
<dbReference type="Gene3D" id="3.90.660.10">
    <property type="match status" value="1"/>
</dbReference>
<feature type="domain" description="Amine oxidase" evidence="5">
    <location>
        <begin position="16"/>
        <end position="439"/>
    </location>
</feature>
<dbReference type="Pfam" id="PF01593">
    <property type="entry name" value="Amino_oxidase"/>
    <property type="match status" value="1"/>
</dbReference>
<dbReference type="GO" id="GO:0097621">
    <property type="term" value="F:monoamine oxidase activity"/>
    <property type="evidence" value="ECO:0007669"/>
    <property type="project" value="UniProtKB-EC"/>
</dbReference>
<protein>
    <submittedName>
        <fullName evidence="6">Amine oxidase [flavin-containing] A</fullName>
        <ecNumber evidence="6">1.4.3.10</ecNumber>
        <ecNumber evidence="6">1.4.3.4</ecNumber>
    </submittedName>
</protein>
<sequence>MARFGECDVVVAGAGFAGLSAADALVREGLTVRVVEARPRVGGRALTRFLPDGTQLDLGGQWIGPAQRHMADLVHRHAVRTYPTPSRGAALIEYGGRRVEELPAEAAEVLAALDRLARAVPPDRPWSAPGAAGQDGRTFASWLAATGAPPAARDLVGRLVSGGLLSAGPTETSLLETLFYVASGGGTEPLLGYEGGAQETRFAGGAQHLAERMAAGLPEGTLRLGQPVEAVEYTPRSARVHTPGGAWDAARVVLAVPPVLAGRVRYSPALPPLRAGLLQRMPAGTALKTHAVYTAPFWRAAGLSGVSQSAEGVLTETVDNTPPDAPRAVLTGFAYGAEAVLLRRQAPATRRRAVLDHLTALFGEEAGAPDDFVEFDWLAEEWTRGCFSGHLVPGAWTTFGPSLREPVGPLHWAGTETAVRWNGYFEGAVESGYRAAEEVRRSL</sequence>
<dbReference type="InterPro" id="IPR002937">
    <property type="entry name" value="Amino_oxidase"/>
</dbReference>
<comment type="cofactor">
    <cofactor evidence="1">
        <name>FAD</name>
        <dbReference type="ChEBI" id="CHEBI:57692"/>
    </cofactor>
</comment>
<evidence type="ECO:0000259" key="5">
    <source>
        <dbReference type="Pfam" id="PF01593"/>
    </source>
</evidence>
<dbReference type="InterPro" id="IPR001613">
    <property type="entry name" value="Flavin_amine_oxidase"/>
</dbReference>
<dbReference type="GO" id="GO:0050232">
    <property type="term" value="F:putrescine oxidase activity"/>
    <property type="evidence" value="ECO:0007669"/>
    <property type="project" value="UniProtKB-EC"/>
</dbReference>
<reference evidence="6 7" key="1">
    <citation type="submission" date="2018-06" db="EMBL/GenBank/DDBJ databases">
        <authorList>
            <consortium name="Pathogen Informatics"/>
            <person name="Doyle S."/>
        </authorList>
    </citation>
    <scope>NUCLEOTIDE SEQUENCE [LARGE SCALE GENOMIC DNA]</scope>
    <source>
        <strain evidence="6 7">NCTC7807</strain>
    </source>
</reference>
<evidence type="ECO:0000256" key="1">
    <source>
        <dbReference type="ARBA" id="ARBA00001974"/>
    </source>
</evidence>
<accession>A0A380NAA2</accession>
<feature type="binding site" evidence="4">
    <location>
        <begin position="36"/>
        <end position="37"/>
    </location>
    <ligand>
        <name>FAD</name>
        <dbReference type="ChEBI" id="CHEBI:57692"/>
    </ligand>
</feature>
<dbReference type="GeneID" id="95071228"/>
<evidence type="ECO:0000313" key="7">
    <source>
        <dbReference type="Proteomes" id="UP000254150"/>
    </source>
</evidence>
<keyword evidence="3 6" id="KW-0560">Oxidoreductase</keyword>
<dbReference type="AlphaFoldDB" id="A0A380NAA2"/>
<dbReference type="SUPFAM" id="SSF54373">
    <property type="entry name" value="FAD-linked reductases, C-terminal domain"/>
    <property type="match status" value="1"/>
</dbReference>